<dbReference type="GO" id="GO:0070206">
    <property type="term" value="P:protein trimerization"/>
    <property type="evidence" value="ECO:0007669"/>
    <property type="project" value="InterPro"/>
</dbReference>
<keyword evidence="1" id="KW-0175">Coiled coil</keyword>
<keyword evidence="1" id="KW-0574">Periplasm</keyword>
<evidence type="ECO:0000313" key="5">
    <source>
        <dbReference type="Proteomes" id="UP000532373"/>
    </source>
</evidence>
<dbReference type="Pfam" id="PF13174">
    <property type="entry name" value="TPR_6"/>
    <property type="match status" value="2"/>
</dbReference>
<name>A0A8E1WD68_9HYPH</name>
<accession>A0A8E1WD68</accession>
<dbReference type="InterPro" id="IPR014162">
    <property type="entry name" value="CpoB_C"/>
</dbReference>
<dbReference type="InterPro" id="IPR032519">
    <property type="entry name" value="YbgF_tri"/>
</dbReference>
<feature type="compositionally biased region" description="Basic and acidic residues" evidence="2">
    <location>
        <begin position="103"/>
        <end position="113"/>
    </location>
</feature>
<feature type="compositionally biased region" description="Low complexity" evidence="2">
    <location>
        <begin position="167"/>
        <end position="176"/>
    </location>
</feature>
<dbReference type="RefSeq" id="WP_184767952.1">
    <property type="nucleotide sequence ID" value="NZ_JACHGI010000002.1"/>
</dbReference>
<protein>
    <recommendedName>
        <fullName evidence="1">Cell division coordinator CpoB</fullName>
    </recommendedName>
</protein>
<dbReference type="InterPro" id="IPR034706">
    <property type="entry name" value="CpoB"/>
</dbReference>
<gene>
    <name evidence="1" type="primary">cpoB</name>
    <name evidence="4" type="ORF">HNQ96_001274</name>
</gene>
<dbReference type="Pfam" id="PF16331">
    <property type="entry name" value="TolA_bind_tri"/>
    <property type="match status" value="1"/>
</dbReference>
<feature type="compositionally biased region" description="Low complexity" evidence="2">
    <location>
        <begin position="124"/>
        <end position="143"/>
    </location>
</feature>
<dbReference type="InterPro" id="IPR019734">
    <property type="entry name" value="TPR_rpt"/>
</dbReference>
<dbReference type="Gene3D" id="1.20.5.110">
    <property type="match status" value="1"/>
</dbReference>
<keyword evidence="1" id="KW-0732">Signal</keyword>
<dbReference type="GO" id="GO:0030288">
    <property type="term" value="C:outer membrane-bounded periplasmic space"/>
    <property type="evidence" value="ECO:0007669"/>
    <property type="project" value="UniProtKB-UniRule"/>
</dbReference>
<feature type="compositionally biased region" description="Low complexity" evidence="2">
    <location>
        <begin position="188"/>
        <end position="211"/>
    </location>
</feature>
<feature type="chain" id="PRO_5035029905" description="Cell division coordinator CpoB" evidence="1">
    <location>
        <begin position="24"/>
        <end position="349"/>
    </location>
</feature>
<reference evidence="4 5" key="1">
    <citation type="submission" date="2020-08" db="EMBL/GenBank/DDBJ databases">
        <title>Genomic Encyclopedia of Type Strains, Phase IV (KMG-IV): sequencing the most valuable type-strain genomes for metagenomic binning, comparative biology and taxonomic classification.</title>
        <authorList>
            <person name="Goeker M."/>
        </authorList>
    </citation>
    <scope>NUCLEOTIDE SEQUENCE [LARGE SCALE GENOMIC DNA]</scope>
    <source>
        <strain evidence="4 5">DSM 17454</strain>
    </source>
</reference>
<proteinExistence type="inferred from homology"/>
<keyword evidence="1" id="KW-0132">Cell division</keyword>
<dbReference type="NCBIfam" id="TIGR02795">
    <property type="entry name" value="tol_pal_ybgF"/>
    <property type="match status" value="1"/>
</dbReference>
<dbReference type="AlphaFoldDB" id="A0A8E1WD68"/>
<comment type="function">
    <text evidence="1">Mediates coordination of peptidoglycan synthesis and outer membrane constriction during cell division.</text>
</comment>
<dbReference type="Gene3D" id="1.25.40.10">
    <property type="entry name" value="Tetratricopeptide repeat domain"/>
    <property type="match status" value="1"/>
</dbReference>
<dbReference type="SUPFAM" id="SSF48452">
    <property type="entry name" value="TPR-like"/>
    <property type="match status" value="1"/>
</dbReference>
<dbReference type="GO" id="GO:0043093">
    <property type="term" value="P:FtsZ-dependent cytokinesis"/>
    <property type="evidence" value="ECO:0007669"/>
    <property type="project" value="UniProtKB-UniRule"/>
</dbReference>
<dbReference type="Proteomes" id="UP000532373">
    <property type="component" value="Unassembled WGS sequence"/>
</dbReference>
<feature type="signal peptide" evidence="1">
    <location>
        <begin position="1"/>
        <end position="23"/>
    </location>
</feature>
<keyword evidence="1" id="KW-0131">Cell cycle</keyword>
<evidence type="ECO:0000313" key="4">
    <source>
        <dbReference type="EMBL" id="MBB6465416.1"/>
    </source>
</evidence>
<comment type="caution">
    <text evidence="4">The sequence shown here is derived from an EMBL/GenBank/DDBJ whole genome shotgun (WGS) entry which is preliminary data.</text>
</comment>
<dbReference type="HAMAP" id="MF_02066">
    <property type="entry name" value="CpoB"/>
    <property type="match status" value="1"/>
</dbReference>
<feature type="domain" description="YbgF trimerisation" evidence="3">
    <location>
        <begin position="60"/>
        <end position="108"/>
    </location>
</feature>
<organism evidence="4 5">
    <name type="scientific">Aminobacter carboxidus</name>
    <dbReference type="NCBI Taxonomy" id="376165"/>
    <lineage>
        <taxon>Bacteria</taxon>
        <taxon>Pseudomonadati</taxon>
        <taxon>Pseudomonadota</taxon>
        <taxon>Alphaproteobacteria</taxon>
        <taxon>Hyphomicrobiales</taxon>
        <taxon>Phyllobacteriaceae</taxon>
        <taxon>Aminobacter</taxon>
    </lineage>
</organism>
<dbReference type="EMBL" id="JACHGI010000002">
    <property type="protein sequence ID" value="MBB6465416.1"/>
    <property type="molecule type" value="Genomic_DNA"/>
</dbReference>
<dbReference type="InterPro" id="IPR011990">
    <property type="entry name" value="TPR-like_helical_dom_sf"/>
</dbReference>
<evidence type="ECO:0000256" key="1">
    <source>
        <dbReference type="HAMAP-Rule" id="MF_02066"/>
    </source>
</evidence>
<sequence precursor="true">MHFRSILSGTLAIFLLSGAAAHARDGIGIDFPKIGLPGVFGSKTESSEAPIQLAQAGDPRVTALEEEIRKLNGSIEELNFQLLQMQEQMRKMQEDNEFRFQELEGGGQKKSDATGKTNSSIVEAPTAPQPGAAQTATAPAPGGNSVGEVITESGTGEPGAVSGGTGAPPTTFGTITVDANGNVVSDTANPQASAPAQPQAPVAAQPAQPQANGTAVAALPDTNDPDELYRNSYQFVLSGDYTTAEQGFRDHISRFPADAKTADARFWLGESLLGQKKYRDAAEIFLSASKEYPKSKKAPEMMLKLGISLVGLKQREVACATFGEIGKRYPSVSGAIKERVKQERALAAC</sequence>
<evidence type="ECO:0000256" key="2">
    <source>
        <dbReference type="SAM" id="MobiDB-lite"/>
    </source>
</evidence>
<feature type="compositionally biased region" description="Polar residues" evidence="2">
    <location>
        <begin position="177"/>
        <end position="187"/>
    </location>
</feature>
<comment type="similarity">
    <text evidence="1">Belongs to the CpoB family.</text>
</comment>
<feature type="region of interest" description="Disordered" evidence="2">
    <location>
        <begin position="103"/>
        <end position="224"/>
    </location>
</feature>
<comment type="subcellular location">
    <subcellularLocation>
        <location evidence="1">Periplasm</location>
    </subcellularLocation>
</comment>
<feature type="coiled-coil region" evidence="1">
    <location>
        <begin position="61"/>
        <end position="95"/>
    </location>
</feature>
<evidence type="ECO:0000259" key="3">
    <source>
        <dbReference type="Pfam" id="PF16331"/>
    </source>
</evidence>